<evidence type="ECO:0000313" key="9">
    <source>
        <dbReference type="Proteomes" id="UP000287687"/>
    </source>
</evidence>
<dbReference type="InterPro" id="IPR044135">
    <property type="entry name" value="Met-tRNA-FMT_C"/>
</dbReference>
<gene>
    <name evidence="5" type="primary">fmt</name>
    <name evidence="8" type="ORF">EPK99_14370</name>
</gene>
<dbReference type="GO" id="GO:0005829">
    <property type="term" value="C:cytosol"/>
    <property type="evidence" value="ECO:0007669"/>
    <property type="project" value="TreeGrafter"/>
</dbReference>
<accession>A0A3S4UM69</accession>
<dbReference type="GO" id="GO:0004479">
    <property type="term" value="F:methionyl-tRNA formyltransferase activity"/>
    <property type="evidence" value="ECO:0007669"/>
    <property type="project" value="UniProtKB-UniRule"/>
</dbReference>
<dbReference type="PANTHER" id="PTHR11138">
    <property type="entry name" value="METHIONYL-TRNA FORMYLTRANSFERASE"/>
    <property type="match status" value="1"/>
</dbReference>
<dbReference type="Pfam" id="PF00551">
    <property type="entry name" value="Formyl_trans_N"/>
    <property type="match status" value="1"/>
</dbReference>
<feature type="domain" description="Formyl transferase C-terminal" evidence="7">
    <location>
        <begin position="206"/>
        <end position="302"/>
    </location>
</feature>
<comment type="function">
    <text evidence="5">Attaches a formyl group to the free amino group of methionyl-tRNA(fMet). The formyl group appears to play a dual role in the initiator identity of N-formylmethionyl-tRNA by promoting its recognition by IF2 and preventing the misappropriation of this tRNA by the elongation apparatus.</text>
</comment>
<dbReference type="EC" id="2.1.2.9" evidence="2 5"/>
<feature type="binding site" evidence="5">
    <location>
        <begin position="112"/>
        <end position="115"/>
    </location>
    <ligand>
        <name>(6S)-5,6,7,8-tetrahydrofolate</name>
        <dbReference type="ChEBI" id="CHEBI:57453"/>
    </ligand>
</feature>
<proteinExistence type="inferred from homology"/>
<keyword evidence="9" id="KW-1185">Reference proteome</keyword>
<dbReference type="Pfam" id="PF02911">
    <property type="entry name" value="Formyl_trans_C"/>
    <property type="match status" value="1"/>
</dbReference>
<name>A0A3S4UM69_9HYPH</name>
<evidence type="ECO:0000259" key="6">
    <source>
        <dbReference type="Pfam" id="PF00551"/>
    </source>
</evidence>
<dbReference type="CDD" id="cd08704">
    <property type="entry name" value="Met_tRNA_FMT_C"/>
    <property type="match status" value="1"/>
</dbReference>
<dbReference type="InterPro" id="IPR005794">
    <property type="entry name" value="Fmt"/>
</dbReference>
<comment type="similarity">
    <text evidence="1 5">Belongs to the Fmt family.</text>
</comment>
<evidence type="ECO:0000313" key="8">
    <source>
        <dbReference type="EMBL" id="RWX76853.1"/>
    </source>
</evidence>
<dbReference type="Gene3D" id="3.40.50.12230">
    <property type="match status" value="1"/>
</dbReference>
<sequence length="317" mass="33705">MSLRIIFMGTPEFSVPTLQSLKQAGHDIVAVYTQPPRPGGRRGLDLVKSPVHQASELLGIPVLTPLNFKAAEDREVFRAFHADVAVVVAYGLLLPEAILSGTRLGCYNGHASLLPRWRGAAPIQRAIMAGDAKTGMMVMKMDKGLDTGPVALARDVEIDDAMTAGELHDKLMLVGTHAMVEAMEKLEAGDLPLTPQPQDGAVYAAKIDKAETRIDFGKPAEAVHNHIRGLSPFPGAWFEAEINGRPERIKVLSSAVGEGSGEPGTVLDEALTVACGTGAVRLLRLQRAGGKALAVSDFLRGTPIPKGTRFLPTAGQD</sequence>
<feature type="domain" description="Formyl transferase N-terminal" evidence="6">
    <location>
        <begin position="4"/>
        <end position="182"/>
    </location>
</feature>
<keyword evidence="3 5" id="KW-0808">Transferase</keyword>
<reference evidence="8 9" key="1">
    <citation type="submission" date="2019-01" db="EMBL/GenBank/DDBJ databases">
        <title>The draft genome of Rhizobium sp. 24NR.</title>
        <authorList>
            <person name="Liu L."/>
            <person name="Liang L."/>
            <person name="Shi S."/>
            <person name="Xu L."/>
            <person name="Wang X."/>
            <person name="Li L."/>
            <person name="Zhang X."/>
        </authorList>
    </citation>
    <scope>NUCLEOTIDE SEQUENCE [LARGE SCALE GENOMIC DNA]</scope>
    <source>
        <strain evidence="8 9">24NR</strain>
    </source>
</reference>
<evidence type="ECO:0000256" key="4">
    <source>
        <dbReference type="ARBA" id="ARBA00022917"/>
    </source>
</evidence>
<dbReference type="InterPro" id="IPR005793">
    <property type="entry name" value="Formyl_trans_C"/>
</dbReference>
<dbReference type="Proteomes" id="UP000287687">
    <property type="component" value="Unassembled WGS sequence"/>
</dbReference>
<dbReference type="InterPro" id="IPR001555">
    <property type="entry name" value="GART_AS"/>
</dbReference>
<protein>
    <recommendedName>
        <fullName evidence="2 5">Methionyl-tRNA formyltransferase</fullName>
        <ecNumber evidence="2 5">2.1.2.9</ecNumber>
    </recommendedName>
</protein>
<dbReference type="PANTHER" id="PTHR11138:SF5">
    <property type="entry name" value="METHIONYL-TRNA FORMYLTRANSFERASE, MITOCHONDRIAL"/>
    <property type="match status" value="1"/>
</dbReference>
<evidence type="ECO:0000256" key="1">
    <source>
        <dbReference type="ARBA" id="ARBA00010699"/>
    </source>
</evidence>
<organism evidence="8 9">
    <name type="scientific">Neorhizobium lilium</name>
    <dbReference type="NCBI Taxonomy" id="2503024"/>
    <lineage>
        <taxon>Bacteria</taxon>
        <taxon>Pseudomonadati</taxon>
        <taxon>Pseudomonadota</taxon>
        <taxon>Alphaproteobacteria</taxon>
        <taxon>Hyphomicrobiales</taxon>
        <taxon>Rhizobiaceae</taxon>
        <taxon>Rhizobium/Agrobacterium group</taxon>
        <taxon>Neorhizobium</taxon>
    </lineage>
</organism>
<keyword evidence="4 5" id="KW-0648">Protein biosynthesis</keyword>
<dbReference type="RefSeq" id="WP_128443769.1">
    <property type="nucleotide sequence ID" value="NZ_SBIP01000003.1"/>
</dbReference>
<evidence type="ECO:0000256" key="2">
    <source>
        <dbReference type="ARBA" id="ARBA00012261"/>
    </source>
</evidence>
<dbReference type="InterPro" id="IPR011034">
    <property type="entry name" value="Formyl_transferase-like_C_sf"/>
</dbReference>
<dbReference type="HAMAP" id="MF_00182">
    <property type="entry name" value="Formyl_trans"/>
    <property type="match status" value="1"/>
</dbReference>
<dbReference type="AlphaFoldDB" id="A0A3S4UM69"/>
<dbReference type="OrthoDB" id="9802815at2"/>
<evidence type="ECO:0000256" key="3">
    <source>
        <dbReference type="ARBA" id="ARBA00022679"/>
    </source>
</evidence>
<comment type="catalytic activity">
    <reaction evidence="5">
        <text>L-methionyl-tRNA(fMet) + (6R)-10-formyltetrahydrofolate = N-formyl-L-methionyl-tRNA(fMet) + (6S)-5,6,7,8-tetrahydrofolate + H(+)</text>
        <dbReference type="Rhea" id="RHEA:24380"/>
        <dbReference type="Rhea" id="RHEA-COMP:9952"/>
        <dbReference type="Rhea" id="RHEA-COMP:9953"/>
        <dbReference type="ChEBI" id="CHEBI:15378"/>
        <dbReference type="ChEBI" id="CHEBI:57453"/>
        <dbReference type="ChEBI" id="CHEBI:78530"/>
        <dbReference type="ChEBI" id="CHEBI:78844"/>
        <dbReference type="ChEBI" id="CHEBI:195366"/>
        <dbReference type="EC" id="2.1.2.9"/>
    </reaction>
</comment>
<evidence type="ECO:0000256" key="5">
    <source>
        <dbReference type="HAMAP-Rule" id="MF_00182"/>
    </source>
</evidence>
<dbReference type="PROSITE" id="PS00373">
    <property type="entry name" value="GART"/>
    <property type="match status" value="1"/>
</dbReference>
<dbReference type="InterPro" id="IPR002376">
    <property type="entry name" value="Formyl_transf_N"/>
</dbReference>
<dbReference type="NCBIfam" id="TIGR00460">
    <property type="entry name" value="fmt"/>
    <property type="match status" value="1"/>
</dbReference>
<dbReference type="SUPFAM" id="SSF50486">
    <property type="entry name" value="FMT C-terminal domain-like"/>
    <property type="match status" value="1"/>
</dbReference>
<dbReference type="CDD" id="cd08646">
    <property type="entry name" value="FMT_core_Met-tRNA-FMT_N"/>
    <property type="match status" value="1"/>
</dbReference>
<comment type="caution">
    <text evidence="8">The sequence shown here is derived from an EMBL/GenBank/DDBJ whole genome shotgun (WGS) entry which is preliminary data.</text>
</comment>
<evidence type="ECO:0000259" key="7">
    <source>
        <dbReference type="Pfam" id="PF02911"/>
    </source>
</evidence>
<dbReference type="InterPro" id="IPR036477">
    <property type="entry name" value="Formyl_transf_N_sf"/>
</dbReference>
<dbReference type="SUPFAM" id="SSF53328">
    <property type="entry name" value="Formyltransferase"/>
    <property type="match status" value="1"/>
</dbReference>
<dbReference type="EMBL" id="SBIP01000003">
    <property type="protein sequence ID" value="RWX76853.1"/>
    <property type="molecule type" value="Genomic_DNA"/>
</dbReference>
<dbReference type="InterPro" id="IPR041711">
    <property type="entry name" value="Met-tRNA-FMT_N"/>
</dbReference>